<dbReference type="PANTHER" id="PTHR21346">
    <property type="entry name" value="FUN14 DOMAIN CONTAINING"/>
    <property type="match status" value="1"/>
</dbReference>
<protein>
    <recommendedName>
        <fullName evidence="10">FUN14 domain-containing protein 1</fullName>
    </recommendedName>
</protein>
<reference evidence="6" key="1">
    <citation type="submission" date="2015-09" db="EMBL/GenBank/DDBJ databases">
        <title>De novo assembly of Pectinophora gossypiella (Pink Bollworm) gut transcriptome.</title>
        <authorList>
            <person name="Tassone E.E."/>
        </authorList>
    </citation>
    <scope>NUCLEOTIDE SEQUENCE</scope>
</reference>
<proteinExistence type="inferred from homology"/>
<accession>A0A1E1VYR0</accession>
<keyword evidence="5" id="KW-0472">Membrane</keyword>
<dbReference type="AlphaFoldDB" id="A0A1E1VYR0"/>
<sequence>MAKPKPADASEDAKKIVDDAKNFIEKAIADIGKTSATKQLILGTASGWITGFITMKIGKIAAVGLGGSVILLHIASQKGYIDINWDKINKKVDKISDKIEKETTGRSPDWFEKVERFVDRKLDKAEDLIKKKEVKAKRWYHNFTGDEDYHATESHVFFTSFVAGIAIGMLCGK</sequence>
<dbReference type="PANTHER" id="PTHR21346:SF0">
    <property type="entry name" value="RE45833P"/>
    <property type="match status" value="1"/>
</dbReference>
<evidence type="ECO:0008006" key="10">
    <source>
        <dbReference type="Google" id="ProtNLM"/>
    </source>
</evidence>
<gene>
    <name evidence="9" type="ORF">g.13004</name>
    <name evidence="8" type="ORF">g.13022</name>
    <name evidence="6" type="ORF">g.13024</name>
    <name evidence="7" type="ORF">g.13026</name>
</gene>
<dbReference type="Pfam" id="PF04930">
    <property type="entry name" value="FUN14"/>
    <property type="match status" value="1"/>
</dbReference>
<evidence type="ECO:0000313" key="7">
    <source>
        <dbReference type="EMBL" id="JAT85753.1"/>
    </source>
</evidence>
<evidence type="ECO:0000256" key="1">
    <source>
        <dbReference type="ARBA" id="ARBA00004374"/>
    </source>
</evidence>
<dbReference type="OrthoDB" id="163794at2759"/>
<evidence type="ECO:0000256" key="4">
    <source>
        <dbReference type="ARBA" id="ARBA00022989"/>
    </source>
</evidence>
<name>A0A1E1VYR0_PECGO</name>
<evidence type="ECO:0000256" key="3">
    <source>
        <dbReference type="ARBA" id="ARBA00022692"/>
    </source>
</evidence>
<comment type="similarity">
    <text evidence="2">Belongs to the FUN14 family.</text>
</comment>
<evidence type="ECO:0000256" key="2">
    <source>
        <dbReference type="ARBA" id="ARBA00009160"/>
    </source>
</evidence>
<evidence type="ECO:0000313" key="6">
    <source>
        <dbReference type="EMBL" id="JAT79811.1"/>
    </source>
</evidence>
<dbReference type="InterPro" id="IPR007014">
    <property type="entry name" value="FUN14"/>
</dbReference>
<keyword evidence="3" id="KW-0812">Transmembrane</keyword>
<evidence type="ECO:0000313" key="8">
    <source>
        <dbReference type="EMBL" id="JAT87635.1"/>
    </source>
</evidence>
<evidence type="ECO:0000256" key="5">
    <source>
        <dbReference type="ARBA" id="ARBA00023136"/>
    </source>
</evidence>
<dbReference type="EMBL" id="GDQN01001107">
    <property type="protein sequence ID" value="JAT89947.1"/>
    <property type="molecule type" value="Transcribed_RNA"/>
</dbReference>
<dbReference type="EMBL" id="GDQN01003419">
    <property type="protein sequence ID" value="JAT87635.1"/>
    <property type="molecule type" value="Transcribed_RNA"/>
</dbReference>
<comment type="subcellular location">
    <subcellularLocation>
        <location evidence="1">Mitochondrion outer membrane</location>
        <topology evidence="1">Multi-pass membrane protein</topology>
    </subcellularLocation>
</comment>
<dbReference type="EMBL" id="GDQN01005301">
    <property type="protein sequence ID" value="JAT85753.1"/>
    <property type="molecule type" value="Transcribed_RNA"/>
</dbReference>
<keyword evidence="4" id="KW-1133">Transmembrane helix</keyword>
<organism evidence="6">
    <name type="scientific">Pectinophora gossypiella</name>
    <name type="common">Cotton pink bollworm</name>
    <name type="synonym">Depressaria gossypiella</name>
    <dbReference type="NCBI Taxonomy" id="13191"/>
    <lineage>
        <taxon>Eukaryota</taxon>
        <taxon>Metazoa</taxon>
        <taxon>Ecdysozoa</taxon>
        <taxon>Arthropoda</taxon>
        <taxon>Hexapoda</taxon>
        <taxon>Insecta</taxon>
        <taxon>Pterygota</taxon>
        <taxon>Neoptera</taxon>
        <taxon>Endopterygota</taxon>
        <taxon>Lepidoptera</taxon>
        <taxon>Glossata</taxon>
        <taxon>Ditrysia</taxon>
        <taxon>Gelechioidea</taxon>
        <taxon>Gelechiidae</taxon>
        <taxon>Apatetrinae</taxon>
        <taxon>Pectinophora</taxon>
    </lineage>
</organism>
<dbReference type="EMBL" id="GDQN01011243">
    <property type="protein sequence ID" value="JAT79811.1"/>
    <property type="molecule type" value="Transcribed_RNA"/>
</dbReference>
<dbReference type="GO" id="GO:0000422">
    <property type="term" value="P:autophagy of mitochondrion"/>
    <property type="evidence" value="ECO:0007669"/>
    <property type="project" value="TreeGrafter"/>
</dbReference>
<dbReference type="GO" id="GO:0005741">
    <property type="term" value="C:mitochondrial outer membrane"/>
    <property type="evidence" value="ECO:0007669"/>
    <property type="project" value="UniProtKB-SubCell"/>
</dbReference>
<evidence type="ECO:0000313" key="9">
    <source>
        <dbReference type="EMBL" id="JAT89947.1"/>
    </source>
</evidence>